<protein>
    <recommendedName>
        <fullName evidence="3">Outer membrane protein beta-barrel domain-containing protein</fullName>
    </recommendedName>
</protein>
<dbReference type="STRING" id="452471.Aasi_1265"/>
<dbReference type="KEGG" id="aas:Aasi_1265"/>
<dbReference type="AlphaFoldDB" id="B3ETN5"/>
<gene>
    <name evidence="1" type="ordered locus">Aasi_1265</name>
</gene>
<evidence type="ECO:0000313" key="1">
    <source>
        <dbReference type="EMBL" id="ACE06587.1"/>
    </source>
</evidence>
<name>B3ETN5_AMOA5</name>
<dbReference type="OrthoDB" id="1160354at2"/>
<evidence type="ECO:0000313" key="2">
    <source>
        <dbReference type="Proteomes" id="UP000001227"/>
    </source>
</evidence>
<dbReference type="Proteomes" id="UP000001227">
    <property type="component" value="Chromosome"/>
</dbReference>
<reference evidence="1 2" key="1">
    <citation type="journal article" date="2010" name="J. Bacteriol.">
        <title>The genome of the amoeba symbiont 'Candidatus Amoebophilus asiaticus' reveals common mechanisms for host cell interaction among amoeba-associated bacteria.</title>
        <authorList>
            <person name="Schmitz-Esser S."/>
            <person name="Tischler P."/>
            <person name="Arnold R."/>
            <person name="Montanaro J."/>
            <person name="Wagner M."/>
            <person name="Rattei T."/>
            <person name="Horn M."/>
        </authorList>
    </citation>
    <scope>NUCLEOTIDE SEQUENCE [LARGE SCALE GENOMIC DNA]</scope>
    <source>
        <strain evidence="1 2">5a2</strain>
    </source>
</reference>
<proteinExistence type="predicted"/>
<keyword evidence="2" id="KW-1185">Reference proteome</keyword>
<sequence length="178" mass="19957">MQGGLGILSFITLGTAIFSSRGGVFGEYKIAKSVGIQTGLVCYYNWYHLGYTDKTQTPHLYVRPIYFMAPIILRYYLGQNCLLVGLQIGYLVAGSAVPHRCCSNHEEKAPPIPLTSQKLPVNKLGLSLIIGYDYEFNYGLIIGLSYIEEFIPVINSRTMGWEWCLQPTIGYNFAKLLK</sequence>
<organism evidence="1 2">
    <name type="scientific">Amoebophilus asiaticus (strain 5a2)</name>
    <dbReference type="NCBI Taxonomy" id="452471"/>
    <lineage>
        <taxon>Bacteria</taxon>
        <taxon>Pseudomonadati</taxon>
        <taxon>Bacteroidota</taxon>
        <taxon>Cytophagia</taxon>
        <taxon>Cytophagales</taxon>
        <taxon>Amoebophilaceae</taxon>
        <taxon>Candidatus Amoebophilus</taxon>
    </lineage>
</organism>
<accession>B3ETN5</accession>
<dbReference type="HOGENOM" id="CLU_1507602_0_0_10"/>
<evidence type="ECO:0008006" key="3">
    <source>
        <dbReference type="Google" id="ProtNLM"/>
    </source>
</evidence>
<dbReference type="RefSeq" id="WP_012473340.1">
    <property type="nucleotide sequence ID" value="NC_010830.1"/>
</dbReference>
<dbReference type="EMBL" id="CP001102">
    <property type="protein sequence ID" value="ACE06587.1"/>
    <property type="molecule type" value="Genomic_DNA"/>
</dbReference>